<comment type="caution">
    <text evidence="2">The sequence shown here is derived from an EMBL/GenBank/DDBJ whole genome shotgun (WGS) entry which is preliminary data.</text>
</comment>
<sequence length="164" mass="18797">MIGIEGRTGVGKTTIARALYSQISSSFQLSCFMENLKGSYKSNESKLALQNQLLSKILNQKDMKIDHFGAIKEWLQDQRVLIILDDVDDREQLKTLAKELSWFGSGSRIIVTTEKKKILKKHGIKHIYHFSTTEAMIMKVMWYGLILPVVYVADKMVKILEDDE</sequence>
<dbReference type="InterPro" id="IPR044974">
    <property type="entry name" value="Disease_R_plants"/>
</dbReference>
<evidence type="ECO:0000313" key="3">
    <source>
        <dbReference type="Proteomes" id="UP001558713"/>
    </source>
</evidence>
<dbReference type="EMBL" id="JBANAX010000726">
    <property type="protein sequence ID" value="KAL1195560.1"/>
    <property type="molecule type" value="Genomic_DNA"/>
</dbReference>
<feature type="domain" description="NB-ARC" evidence="1">
    <location>
        <begin position="1"/>
        <end position="125"/>
    </location>
</feature>
<name>A0ABD0ZLN7_CARAN</name>
<keyword evidence="3" id="KW-1185">Reference proteome</keyword>
<proteinExistence type="predicted"/>
<dbReference type="PANTHER" id="PTHR11017">
    <property type="entry name" value="LEUCINE-RICH REPEAT-CONTAINING PROTEIN"/>
    <property type="match status" value="1"/>
</dbReference>
<organism evidence="2 3">
    <name type="scientific">Cardamine amara subsp. amara</name>
    <dbReference type="NCBI Taxonomy" id="228776"/>
    <lineage>
        <taxon>Eukaryota</taxon>
        <taxon>Viridiplantae</taxon>
        <taxon>Streptophyta</taxon>
        <taxon>Embryophyta</taxon>
        <taxon>Tracheophyta</taxon>
        <taxon>Spermatophyta</taxon>
        <taxon>Magnoliopsida</taxon>
        <taxon>eudicotyledons</taxon>
        <taxon>Gunneridae</taxon>
        <taxon>Pentapetalae</taxon>
        <taxon>rosids</taxon>
        <taxon>malvids</taxon>
        <taxon>Brassicales</taxon>
        <taxon>Brassicaceae</taxon>
        <taxon>Cardamineae</taxon>
        <taxon>Cardamine</taxon>
    </lineage>
</organism>
<accession>A0ABD0ZLN7</accession>
<dbReference type="Proteomes" id="UP001558713">
    <property type="component" value="Unassembled WGS sequence"/>
</dbReference>
<dbReference type="PANTHER" id="PTHR11017:SF291">
    <property type="entry name" value="ADP-RIBOSYL CYCLASE_CYCLIC ADP-RIBOSE HYDROLASE-RELATED"/>
    <property type="match status" value="1"/>
</dbReference>
<dbReference type="InterPro" id="IPR002182">
    <property type="entry name" value="NB-ARC"/>
</dbReference>
<dbReference type="PRINTS" id="PR00364">
    <property type="entry name" value="DISEASERSIST"/>
</dbReference>
<gene>
    <name evidence="2" type="ORF">V5N11_013561</name>
</gene>
<dbReference type="Pfam" id="PF00931">
    <property type="entry name" value="NB-ARC"/>
    <property type="match status" value="1"/>
</dbReference>
<dbReference type="InterPro" id="IPR027417">
    <property type="entry name" value="P-loop_NTPase"/>
</dbReference>
<evidence type="ECO:0000259" key="1">
    <source>
        <dbReference type="Pfam" id="PF00931"/>
    </source>
</evidence>
<evidence type="ECO:0000313" key="2">
    <source>
        <dbReference type="EMBL" id="KAL1195560.1"/>
    </source>
</evidence>
<dbReference type="SUPFAM" id="SSF52540">
    <property type="entry name" value="P-loop containing nucleoside triphosphate hydrolases"/>
    <property type="match status" value="1"/>
</dbReference>
<dbReference type="Gene3D" id="3.40.50.300">
    <property type="entry name" value="P-loop containing nucleotide triphosphate hydrolases"/>
    <property type="match status" value="1"/>
</dbReference>
<reference evidence="2 3" key="1">
    <citation type="submission" date="2024-04" db="EMBL/GenBank/DDBJ databases">
        <title>Genome assembly C_amara_ONT_v2.</title>
        <authorList>
            <person name="Yant L."/>
            <person name="Moore C."/>
            <person name="Slenker M."/>
        </authorList>
    </citation>
    <scope>NUCLEOTIDE SEQUENCE [LARGE SCALE GENOMIC DNA]</scope>
    <source>
        <tissue evidence="2">Leaf</tissue>
    </source>
</reference>
<dbReference type="AlphaFoldDB" id="A0ABD0ZLN7"/>
<protein>
    <submittedName>
        <fullName evidence="2">Disease resistance protein RML1B</fullName>
    </submittedName>
</protein>